<reference evidence="1 2" key="1">
    <citation type="journal article" date="2016" name="Nat. Commun.">
        <title>Thousands of microbial genomes shed light on interconnected biogeochemical processes in an aquifer system.</title>
        <authorList>
            <person name="Anantharaman K."/>
            <person name="Brown C.T."/>
            <person name="Hug L.A."/>
            <person name="Sharon I."/>
            <person name="Castelle C.J."/>
            <person name="Probst A.J."/>
            <person name="Thomas B.C."/>
            <person name="Singh A."/>
            <person name="Wilkins M.J."/>
            <person name="Karaoz U."/>
            <person name="Brodie E.L."/>
            <person name="Williams K.H."/>
            <person name="Hubbard S.S."/>
            <person name="Banfield J.F."/>
        </authorList>
    </citation>
    <scope>NUCLEOTIDE SEQUENCE [LARGE SCALE GENOMIC DNA]</scope>
</reference>
<gene>
    <name evidence="1" type="ORF">A2970_01235</name>
</gene>
<dbReference type="InterPro" id="IPR036676">
    <property type="entry name" value="PurM-like_C_sf"/>
</dbReference>
<dbReference type="Proteomes" id="UP000178857">
    <property type="component" value="Unassembled WGS sequence"/>
</dbReference>
<protein>
    <recommendedName>
        <fullName evidence="3">PurM-like C-terminal domain-containing protein</fullName>
    </recommendedName>
</protein>
<dbReference type="Gene3D" id="3.90.650.10">
    <property type="entry name" value="PurM-like C-terminal domain"/>
    <property type="match status" value="1"/>
</dbReference>
<name>A0A1F7J9Y0_9BACT</name>
<evidence type="ECO:0008006" key="3">
    <source>
        <dbReference type="Google" id="ProtNLM"/>
    </source>
</evidence>
<sequence>MIPKKYRYGALQYAIIGGEDYQILFTQKSSSPFPKIGTVEKRNGIYLDGHPLRNKGFDHFR</sequence>
<evidence type="ECO:0000313" key="1">
    <source>
        <dbReference type="EMBL" id="OGK52431.1"/>
    </source>
</evidence>
<dbReference type="AlphaFoldDB" id="A0A1F7J9Y0"/>
<dbReference type="STRING" id="1802069.A2970_01235"/>
<organism evidence="1 2">
    <name type="scientific">Candidatus Roizmanbacteria bacterium RIFCSPLOWO2_01_FULL_44_13</name>
    <dbReference type="NCBI Taxonomy" id="1802069"/>
    <lineage>
        <taxon>Bacteria</taxon>
        <taxon>Candidatus Roizmaniibacteriota</taxon>
    </lineage>
</organism>
<accession>A0A1F7J9Y0</accession>
<evidence type="ECO:0000313" key="2">
    <source>
        <dbReference type="Proteomes" id="UP000178857"/>
    </source>
</evidence>
<comment type="caution">
    <text evidence="1">The sequence shown here is derived from an EMBL/GenBank/DDBJ whole genome shotgun (WGS) entry which is preliminary data.</text>
</comment>
<dbReference type="EMBL" id="MGAT01000024">
    <property type="protein sequence ID" value="OGK52431.1"/>
    <property type="molecule type" value="Genomic_DNA"/>
</dbReference>
<proteinExistence type="predicted"/>